<name>A0A8D6XPC6_STRTR</name>
<keyword evidence="1" id="KW-0472">Membrane</keyword>
<feature type="transmembrane region" description="Helical" evidence="1">
    <location>
        <begin position="6"/>
        <end position="25"/>
    </location>
</feature>
<dbReference type="AlphaFoldDB" id="A0A8D6XPC6"/>
<proteinExistence type="predicted"/>
<keyword evidence="1" id="KW-1133">Transmembrane helix</keyword>
<dbReference type="EMBL" id="LR822017">
    <property type="protein sequence ID" value="CAD0137913.1"/>
    <property type="molecule type" value="Genomic_DNA"/>
</dbReference>
<keyword evidence="1" id="KW-0812">Transmembrane</keyword>
<evidence type="ECO:0000313" key="2">
    <source>
        <dbReference type="EMBL" id="CAD0137913.1"/>
    </source>
</evidence>
<evidence type="ECO:0000256" key="1">
    <source>
        <dbReference type="SAM" id="Phobius"/>
    </source>
</evidence>
<dbReference type="RefSeq" id="WP_014621677.1">
    <property type="nucleotide sequence ID" value="NZ_CAKMCU010000004.1"/>
</dbReference>
<accession>A0A8D6XPC6</accession>
<protein>
    <submittedName>
        <fullName evidence="2">Membrane protein</fullName>
    </submittedName>
</protein>
<sequence>MIPVLFTSSLTVCYLLSIAFVYRVVRSGKTDLSIFYLIFPIAIPFFGAGLIHMISKPNPGKYRHGQEASGSKVKDLTIDFGNIDNFQLPKKLVEEDIVPLEESLYLNKAKEARQQLMGLANDDPSHFMDLLYLARLNEDSEIVHYATTFISEISSQYDKKLSILEKRFEEGTPDLDLLSEYCDFMEDYLSKGLLSKQMEGLLRKEYEERLLQKLSHGTATKDLIRVIHNELTLGFYDLAQRHLTQLSIKSNADDVYYLYLEYYYQTGQFAEFKNMIREMQGKQVVLSKDKQDLLNFWQGK</sequence>
<evidence type="ECO:0000313" key="3">
    <source>
        <dbReference type="Proteomes" id="UP000509833"/>
    </source>
</evidence>
<gene>
    <name evidence="2" type="ORF">STHERMO_1202</name>
</gene>
<dbReference type="Proteomes" id="UP000509833">
    <property type="component" value="Chromosome"/>
</dbReference>
<feature type="transmembrane region" description="Helical" evidence="1">
    <location>
        <begin position="32"/>
        <end position="54"/>
    </location>
</feature>
<reference evidence="2 3" key="1">
    <citation type="submission" date="2020-06" db="EMBL/GenBank/DDBJ databases">
        <authorList>
            <person name="Chuat V."/>
        </authorList>
    </citation>
    <scope>NUCLEOTIDE SEQUENCE [LARGE SCALE GENOMIC DNA]</scope>
    <source>
        <strain evidence="2">STH_CIRM_336</strain>
    </source>
</reference>
<organism evidence="2 3">
    <name type="scientific">Streptococcus thermophilus</name>
    <dbReference type="NCBI Taxonomy" id="1308"/>
    <lineage>
        <taxon>Bacteria</taxon>
        <taxon>Bacillati</taxon>
        <taxon>Bacillota</taxon>
        <taxon>Bacilli</taxon>
        <taxon>Lactobacillales</taxon>
        <taxon>Streptococcaceae</taxon>
        <taxon>Streptococcus</taxon>
    </lineage>
</organism>